<comment type="caution">
    <text evidence="4">The sequence shown here is derived from an EMBL/GenBank/DDBJ whole genome shotgun (WGS) entry which is preliminary data.</text>
</comment>
<proteinExistence type="predicted"/>
<dbReference type="EMBL" id="CAUJNA010003543">
    <property type="protein sequence ID" value="CAJ1404466.1"/>
    <property type="molecule type" value="Genomic_DNA"/>
</dbReference>
<feature type="region of interest" description="Disordered" evidence="2">
    <location>
        <begin position="1042"/>
        <end position="1084"/>
    </location>
</feature>
<name>A0AA36NI00_9DINO</name>
<evidence type="ECO:0000256" key="3">
    <source>
        <dbReference type="SAM" id="Phobius"/>
    </source>
</evidence>
<keyword evidence="3" id="KW-1133">Transmembrane helix</keyword>
<organism evidence="4 5">
    <name type="scientific">Effrenium voratum</name>
    <dbReference type="NCBI Taxonomy" id="2562239"/>
    <lineage>
        <taxon>Eukaryota</taxon>
        <taxon>Sar</taxon>
        <taxon>Alveolata</taxon>
        <taxon>Dinophyceae</taxon>
        <taxon>Suessiales</taxon>
        <taxon>Symbiodiniaceae</taxon>
        <taxon>Effrenium</taxon>
    </lineage>
</organism>
<keyword evidence="5" id="KW-1185">Reference proteome</keyword>
<dbReference type="InterPro" id="IPR044399">
    <property type="entry name" value="Mb-like_M"/>
</dbReference>
<feature type="region of interest" description="Disordered" evidence="2">
    <location>
        <begin position="202"/>
        <end position="254"/>
    </location>
</feature>
<gene>
    <name evidence="4" type="ORF">EVOR1521_LOCUS26897</name>
</gene>
<dbReference type="GO" id="GO:0098703">
    <property type="term" value="P:calcium ion import across plasma membrane"/>
    <property type="evidence" value="ECO:0007669"/>
    <property type="project" value="TreeGrafter"/>
</dbReference>
<feature type="transmembrane region" description="Helical" evidence="3">
    <location>
        <begin position="833"/>
        <end position="863"/>
    </location>
</feature>
<feature type="transmembrane region" description="Helical" evidence="3">
    <location>
        <begin position="676"/>
        <end position="693"/>
    </location>
</feature>
<dbReference type="PANTHER" id="PTHR10582:SF2">
    <property type="entry name" value="INACTIVE"/>
    <property type="match status" value="1"/>
</dbReference>
<dbReference type="InterPro" id="IPR024862">
    <property type="entry name" value="TRPV"/>
</dbReference>
<dbReference type="AlphaFoldDB" id="A0AA36NI00"/>
<feature type="transmembrane region" description="Helical" evidence="3">
    <location>
        <begin position="806"/>
        <end position="827"/>
    </location>
</feature>
<feature type="compositionally biased region" description="Basic residues" evidence="2">
    <location>
        <begin position="1042"/>
        <end position="1052"/>
    </location>
</feature>
<dbReference type="Gene3D" id="1.10.490.10">
    <property type="entry name" value="Globins"/>
    <property type="match status" value="2"/>
</dbReference>
<reference evidence="4" key="1">
    <citation type="submission" date="2023-08" db="EMBL/GenBank/DDBJ databases">
        <authorList>
            <person name="Chen Y."/>
            <person name="Shah S."/>
            <person name="Dougan E. K."/>
            <person name="Thang M."/>
            <person name="Chan C."/>
        </authorList>
    </citation>
    <scope>NUCLEOTIDE SEQUENCE</scope>
</reference>
<feature type="compositionally biased region" description="Basic and acidic residues" evidence="2">
    <location>
        <begin position="236"/>
        <end position="247"/>
    </location>
</feature>
<feature type="transmembrane region" description="Helical" evidence="3">
    <location>
        <begin position="899"/>
        <end position="925"/>
    </location>
</feature>
<dbReference type="InterPro" id="IPR009050">
    <property type="entry name" value="Globin-like_sf"/>
</dbReference>
<keyword evidence="3" id="KW-0812">Transmembrane</keyword>
<evidence type="ECO:0008006" key="6">
    <source>
        <dbReference type="Google" id="ProtNLM"/>
    </source>
</evidence>
<evidence type="ECO:0000313" key="5">
    <source>
        <dbReference type="Proteomes" id="UP001178507"/>
    </source>
</evidence>
<sequence>MSSASLSNSPSTSSGRAEEEIFDECLEKYQAVQENCLEEMRLPLDVVDAVKQAWSQFVSTQSSRDAAGEAIYAALFDSAPTLQNLFMTPRSVMALRFMNGIVCIIMASHDPAALKMEVESIGFRHLERELTASRVAVFREAIVELLDMELPNGLTSKAKMGLQAILNYAGGAFIYIRQNYLARVKVIQRSWRIANNKGAVEEEDAKSAESEQQQQQPSNSRDFLQKSLEETVSGRAEGRKDSRRSDGSKNTSATELKVPTTFNEMFLFNAAVMGFSSSGSWMHNILEQFDGIVTNVANSYRLQEECDVLSLVLARHSGSIKLSEFKAVMLASLRSLVPKEWDSNHEVAWNWLWENVERMLRMQICKPQAFEAALERFVMSLDETLLLHLRKGIYQEFFSMAPSGQDYFKQSTTRLYFIADRIIEMTMEIFRNPRQMVEDISALGLRHVGYEVPSELFSPFVNAAVEVMSGMTKDETATSAFRWSLTLVSKILVRTQLEGSTIVMKAINTNQEKALRKAIAVSPRGQRALELLEIRVGTQTISPLYWALESGSLLSAKAMIHDLLTIRADRDNYYYGCDDLFRRHPKVVQKLCQESPTMLPHLMDGLLWRSRVAGQGKRRVNYYVKHLLQDEEGGFNQALEWLVELKDPKVISHPVVALFADILWSRLAIHYFLFGRLYFLFTLCVFAASQAILPHGDQPSTVQENVAVFALRCFIYLGSMCQLLVRQLKMLWRDVKTGAIERTWGVPLPEHLCAQELGNIALFWTLLLMCIQEPIFWCLSNMHGDFPGAGLFTSACPAGKEHSEAYAVFSCIAMLLYCALVLDLSIISMRISAFVLVCGSVMAEVGLFLMAAAFLIVSFALSISTLSQQAAAFQGFDHAAYSLFAMMLGLYPSDQLVDVQAYMGIMIVVSMFIIAVVIFLLNLLVAQLNQAYQIIFPDMQGYARLTRAGVVVSAVEQVSHSRWARFLQSLHLDERLEFNEGDVGLAGGIQVNEPSWAHPTTVDSIRRFGGSTATNMPWPEEDNLLTDEDRFDRLEKLMIKCNKSKNKKKRHMSGVSSGDVSKTSGSGGGSWSSNSSDSHDSSER</sequence>
<dbReference type="GO" id="GO:0020037">
    <property type="term" value="F:heme binding"/>
    <property type="evidence" value="ECO:0007669"/>
    <property type="project" value="InterPro"/>
</dbReference>
<evidence type="ECO:0000256" key="2">
    <source>
        <dbReference type="SAM" id="MobiDB-lite"/>
    </source>
</evidence>
<dbReference type="CDD" id="cd01040">
    <property type="entry name" value="Mb-like"/>
    <property type="match status" value="2"/>
</dbReference>
<dbReference type="GO" id="GO:0005216">
    <property type="term" value="F:monoatomic ion channel activity"/>
    <property type="evidence" value="ECO:0007669"/>
    <property type="project" value="InterPro"/>
</dbReference>
<dbReference type="SUPFAM" id="SSF46458">
    <property type="entry name" value="Globin-like"/>
    <property type="match status" value="2"/>
</dbReference>
<dbReference type="GO" id="GO:0019825">
    <property type="term" value="F:oxygen binding"/>
    <property type="evidence" value="ECO:0007669"/>
    <property type="project" value="InterPro"/>
</dbReference>
<dbReference type="PANTHER" id="PTHR10582">
    <property type="entry name" value="TRANSIENT RECEPTOR POTENTIAL ION CHANNEL PROTEIN"/>
    <property type="match status" value="1"/>
</dbReference>
<dbReference type="GO" id="GO:0005886">
    <property type="term" value="C:plasma membrane"/>
    <property type="evidence" value="ECO:0007669"/>
    <property type="project" value="TreeGrafter"/>
</dbReference>
<accession>A0AA36NI00</accession>
<evidence type="ECO:0000313" key="4">
    <source>
        <dbReference type="EMBL" id="CAJ1404466.1"/>
    </source>
</evidence>
<feature type="transmembrane region" description="Helical" evidence="3">
    <location>
        <begin position="875"/>
        <end position="893"/>
    </location>
</feature>
<evidence type="ECO:0000256" key="1">
    <source>
        <dbReference type="ARBA" id="ARBA00022737"/>
    </source>
</evidence>
<protein>
    <recommendedName>
        <fullName evidence="6">Ion transport domain-containing protein</fullName>
    </recommendedName>
</protein>
<keyword evidence="1" id="KW-0677">Repeat</keyword>
<keyword evidence="3" id="KW-0472">Membrane</keyword>
<dbReference type="Proteomes" id="UP001178507">
    <property type="component" value="Unassembled WGS sequence"/>
</dbReference>
<dbReference type="InterPro" id="IPR012292">
    <property type="entry name" value="Globin/Proto"/>
</dbReference>
<feature type="compositionally biased region" description="Low complexity" evidence="2">
    <location>
        <begin position="1053"/>
        <end position="1064"/>
    </location>
</feature>